<reference evidence="5" key="1">
    <citation type="submission" date="2022-11" db="EMBL/GenBank/DDBJ databases">
        <authorList>
            <person name="Scott C."/>
            <person name="Bruce N."/>
        </authorList>
    </citation>
    <scope>NUCLEOTIDE SEQUENCE</scope>
</reference>
<evidence type="ECO:0000256" key="1">
    <source>
        <dbReference type="SAM" id="Coils"/>
    </source>
</evidence>
<keyword evidence="1" id="KW-0175">Coiled coil</keyword>
<organism evidence="5 6">
    <name type="scientific">Parascedosporium putredinis</name>
    <dbReference type="NCBI Taxonomy" id="1442378"/>
    <lineage>
        <taxon>Eukaryota</taxon>
        <taxon>Fungi</taxon>
        <taxon>Dikarya</taxon>
        <taxon>Ascomycota</taxon>
        <taxon>Pezizomycotina</taxon>
        <taxon>Sordariomycetes</taxon>
        <taxon>Hypocreomycetidae</taxon>
        <taxon>Microascales</taxon>
        <taxon>Microascaceae</taxon>
        <taxon>Parascedosporium</taxon>
    </lineage>
</organism>
<keyword evidence="6" id="KW-1185">Reference proteome</keyword>
<dbReference type="CDD" id="cd22679">
    <property type="entry name" value="FHA_SLMAP"/>
    <property type="match status" value="1"/>
</dbReference>
<feature type="compositionally biased region" description="Basic and acidic residues" evidence="2">
    <location>
        <begin position="269"/>
        <end position="284"/>
    </location>
</feature>
<dbReference type="InterPro" id="IPR000253">
    <property type="entry name" value="FHA_dom"/>
</dbReference>
<evidence type="ECO:0000256" key="2">
    <source>
        <dbReference type="SAM" id="MobiDB-lite"/>
    </source>
</evidence>
<name>A0A9P1GWF2_9PEZI</name>
<dbReference type="InterPro" id="IPR051176">
    <property type="entry name" value="Cent_Immune-Sig_Mod"/>
</dbReference>
<feature type="domain" description="FHA" evidence="4">
    <location>
        <begin position="56"/>
        <end position="113"/>
    </location>
</feature>
<dbReference type="GO" id="GO:0005737">
    <property type="term" value="C:cytoplasm"/>
    <property type="evidence" value="ECO:0007669"/>
    <property type="project" value="TreeGrafter"/>
</dbReference>
<keyword evidence="3" id="KW-0472">Membrane</keyword>
<dbReference type="FunFam" id="2.60.200.20:FF:000127">
    <property type="entry name" value="Uncharacterized protein C3H7.13"/>
    <property type="match status" value="1"/>
</dbReference>
<evidence type="ECO:0000256" key="3">
    <source>
        <dbReference type="SAM" id="Phobius"/>
    </source>
</evidence>
<keyword evidence="3" id="KW-0812">Transmembrane</keyword>
<dbReference type="OrthoDB" id="687730at2759"/>
<evidence type="ECO:0000313" key="6">
    <source>
        <dbReference type="Proteomes" id="UP000838763"/>
    </source>
</evidence>
<feature type="region of interest" description="Disordered" evidence="2">
    <location>
        <begin position="541"/>
        <end position="616"/>
    </location>
</feature>
<dbReference type="PROSITE" id="PS50006">
    <property type="entry name" value="FHA_DOMAIN"/>
    <property type="match status" value="1"/>
</dbReference>
<dbReference type="PANTHER" id="PTHR15715:SF46">
    <property type="entry name" value="TO VACUOLE TARGETING VPS64, PUTATIVE (AFU_ORTHOLOGUE AFUA_2G02420)-RELATED"/>
    <property type="match status" value="1"/>
</dbReference>
<accession>A0A9P1GWF2</accession>
<dbReference type="SMART" id="SM00240">
    <property type="entry name" value="FHA"/>
    <property type="match status" value="1"/>
</dbReference>
<feature type="coiled-coil region" evidence="1">
    <location>
        <begin position="447"/>
        <end position="523"/>
    </location>
</feature>
<dbReference type="Gene3D" id="2.60.200.20">
    <property type="match status" value="1"/>
</dbReference>
<dbReference type="Proteomes" id="UP000838763">
    <property type="component" value="Unassembled WGS sequence"/>
</dbReference>
<dbReference type="PANTHER" id="PTHR15715">
    <property type="entry name" value="CENTROSOMAL PROTEIN OF 170 KDA"/>
    <property type="match status" value="1"/>
</dbReference>
<gene>
    <name evidence="5" type="ORF">PPNO1_LOCUS964</name>
</gene>
<keyword evidence="3" id="KW-1133">Transmembrane helix</keyword>
<dbReference type="AlphaFoldDB" id="A0A9P1GWF2"/>
<proteinExistence type="predicted"/>
<feature type="region of interest" description="Disordered" evidence="2">
    <location>
        <begin position="269"/>
        <end position="320"/>
    </location>
</feature>
<dbReference type="InterPro" id="IPR008984">
    <property type="entry name" value="SMAD_FHA_dom_sf"/>
</dbReference>
<evidence type="ECO:0000259" key="4">
    <source>
        <dbReference type="PROSITE" id="PS50006"/>
    </source>
</evidence>
<sequence>MHPLAGGQPQNLTQQQAVTRPLTDQMAGGIPVLHLLSLNGTFERKTIQVPFAPDTLRIGRQTNQKTVPTPSNGYFDSKVLSRQHAEIWADRSGKIWIRDVKSSNGTFVNGTRLSQENRESEPHELQTADHLELGIDIVSEDQKTVVHHKVAAKVEHAGFLSPSSNLLDMNFGDLDPANGNVLSSGQRVMHAHSRNGSNAPAMGNGRMISTAGLMGGPTNGAPHQRGYWVAPITAEQIVKRLQTEMRGAKLQSQDLGRTGQFLSTMMTKEDVKDFEKPEAPEPPKQHMQPLPEKPDIPALKRGTTERPKSHPSNTSPIRDNIHQILQLQEDLKNTKRELEGRDAKLRELEESLHRERLARESAEDIARKLEESAVAATLAAIPSELEGAGSEASSDDATILPHMNGSAKGGLDEGLLAEAFDPPQESAALQEVNSTDSIAEKALADQAESTEAAASEYRTRIDEMATELRDMKEQLEQWRSRCEIAESGREADRKSLAEMVLKIRQHEEERQASEAAAAAAAAAATAAATATAAIAAATATATAEASETSGSDATRKDRGRSKNRRRGESKKPEEQNDTAHTMGATERSTHTNGKPTELESDGASDKPTLSRANTITPQKLPLGGMAQAQDQSAVAASLPYASMLGVVLLGMGLMAYINGWQASPKLDR</sequence>
<dbReference type="Pfam" id="PF00498">
    <property type="entry name" value="FHA"/>
    <property type="match status" value="1"/>
</dbReference>
<comment type="caution">
    <text evidence="5">The sequence shown here is derived from an EMBL/GenBank/DDBJ whole genome shotgun (WGS) entry which is preliminary data.</text>
</comment>
<protein>
    <recommendedName>
        <fullName evidence="4">FHA domain-containing protein</fullName>
    </recommendedName>
</protein>
<feature type="compositionally biased region" description="Basic residues" evidence="2">
    <location>
        <begin position="557"/>
        <end position="568"/>
    </location>
</feature>
<feature type="transmembrane region" description="Helical" evidence="3">
    <location>
        <begin position="638"/>
        <end position="658"/>
    </location>
</feature>
<dbReference type="EMBL" id="CALLCH030000001">
    <property type="protein sequence ID" value="CAI4211166.1"/>
    <property type="molecule type" value="Genomic_DNA"/>
</dbReference>
<dbReference type="SUPFAM" id="SSF49879">
    <property type="entry name" value="SMAD/FHA domain"/>
    <property type="match status" value="1"/>
</dbReference>
<evidence type="ECO:0000313" key="5">
    <source>
        <dbReference type="EMBL" id="CAI4211166.1"/>
    </source>
</evidence>